<comment type="caution">
    <text evidence="1">The sequence shown here is derived from an EMBL/GenBank/DDBJ whole genome shotgun (WGS) entry which is preliminary data.</text>
</comment>
<dbReference type="AlphaFoldDB" id="A0A4R3VLU6"/>
<dbReference type="EMBL" id="SMBZ01000092">
    <property type="protein sequence ID" value="TCV04829.1"/>
    <property type="molecule type" value="Genomic_DNA"/>
</dbReference>
<dbReference type="Proteomes" id="UP000295197">
    <property type="component" value="Unassembled WGS sequence"/>
</dbReference>
<accession>A0A4R3VLU6</accession>
<feature type="non-terminal residue" evidence="1">
    <location>
        <position position="52"/>
    </location>
</feature>
<evidence type="ECO:0000313" key="1">
    <source>
        <dbReference type="EMBL" id="TCV04829.1"/>
    </source>
</evidence>
<gene>
    <name evidence="1" type="ORF">EDC17_10923</name>
</gene>
<organism evidence="1 2">
    <name type="scientific">Sphingobacterium alimentarium</name>
    <dbReference type="NCBI Taxonomy" id="797292"/>
    <lineage>
        <taxon>Bacteria</taxon>
        <taxon>Pseudomonadati</taxon>
        <taxon>Bacteroidota</taxon>
        <taxon>Sphingobacteriia</taxon>
        <taxon>Sphingobacteriales</taxon>
        <taxon>Sphingobacteriaceae</taxon>
        <taxon>Sphingobacterium</taxon>
    </lineage>
</organism>
<keyword evidence="2" id="KW-1185">Reference proteome</keyword>
<name>A0A4R3VLU6_9SPHI</name>
<protein>
    <submittedName>
        <fullName evidence="1">Uncharacterized protein</fullName>
    </submittedName>
</protein>
<sequence>MGAYAPEFKNYCSKIISFCLLLGAHLPECLEITSVFRGYILDIFGCIYSGLY</sequence>
<proteinExistence type="predicted"/>
<evidence type="ECO:0000313" key="2">
    <source>
        <dbReference type="Proteomes" id="UP000295197"/>
    </source>
</evidence>
<reference evidence="1 2" key="1">
    <citation type="submission" date="2019-03" db="EMBL/GenBank/DDBJ databases">
        <title>Genomic Encyclopedia of Type Strains, Phase IV (KMG-IV): sequencing the most valuable type-strain genomes for metagenomic binning, comparative biology and taxonomic classification.</title>
        <authorList>
            <person name="Goeker M."/>
        </authorList>
    </citation>
    <scope>NUCLEOTIDE SEQUENCE [LARGE SCALE GENOMIC DNA]</scope>
    <source>
        <strain evidence="1 2">DSM 22362</strain>
    </source>
</reference>